<name>A0ABX2P825_9PROT</name>
<keyword evidence="2" id="KW-0472">Membrane</keyword>
<dbReference type="RefSeq" id="WP_267312062.1">
    <property type="nucleotide sequence ID" value="NZ_JABXXU010000010.1"/>
</dbReference>
<organism evidence="3 4">
    <name type="scientific">Asaia spathodeae</name>
    <dbReference type="NCBI Taxonomy" id="657016"/>
    <lineage>
        <taxon>Bacteria</taxon>
        <taxon>Pseudomonadati</taxon>
        <taxon>Pseudomonadota</taxon>
        <taxon>Alphaproteobacteria</taxon>
        <taxon>Acetobacterales</taxon>
        <taxon>Acetobacteraceae</taxon>
        <taxon>Asaia</taxon>
    </lineage>
</organism>
<proteinExistence type="predicted"/>
<keyword evidence="4" id="KW-1185">Reference proteome</keyword>
<reference evidence="3 4" key="1">
    <citation type="submission" date="2020-06" db="EMBL/GenBank/DDBJ databases">
        <title>Synonyms of Asaia species.</title>
        <authorList>
            <person name="Sombolestani A."/>
        </authorList>
    </citation>
    <scope>NUCLEOTIDE SEQUENCE [LARGE SCALE GENOMIC DNA]</scope>
    <source>
        <strain evidence="3 4">LMG 27047</strain>
    </source>
</reference>
<protein>
    <submittedName>
        <fullName evidence="3">Uncharacterized protein</fullName>
    </submittedName>
</protein>
<comment type="caution">
    <text evidence="3">The sequence shown here is derived from an EMBL/GenBank/DDBJ whole genome shotgun (WGS) entry which is preliminary data.</text>
</comment>
<sequence length="153" mass="16884">MQIEIPLRSAVTVTIDPERHVLCITDREADVPVSGSGQSHHVWLSREQHSTGRNRFNQISQEHEGYTFEKLVGRLLKRKVVWVATIGLTCFLGFMYARHSGSSHQRAMIVAQEQLHTLPTPDTTPSLPGTPLPSVQAPTQPLPASPNAAFGLD</sequence>
<gene>
    <name evidence="3" type="ORF">HW542_15040</name>
</gene>
<evidence type="ECO:0000313" key="4">
    <source>
        <dbReference type="Proteomes" id="UP001516351"/>
    </source>
</evidence>
<keyword evidence="2" id="KW-0812">Transmembrane</keyword>
<dbReference type="EMBL" id="JABXXV010000010">
    <property type="protein sequence ID" value="NVN48113.1"/>
    <property type="molecule type" value="Genomic_DNA"/>
</dbReference>
<keyword evidence="2" id="KW-1133">Transmembrane helix</keyword>
<evidence type="ECO:0000313" key="3">
    <source>
        <dbReference type="EMBL" id="NVN48113.1"/>
    </source>
</evidence>
<evidence type="ECO:0000256" key="1">
    <source>
        <dbReference type="SAM" id="MobiDB-lite"/>
    </source>
</evidence>
<feature type="compositionally biased region" description="Low complexity" evidence="1">
    <location>
        <begin position="118"/>
        <end position="133"/>
    </location>
</feature>
<accession>A0ABX2P825</accession>
<feature type="transmembrane region" description="Helical" evidence="2">
    <location>
        <begin position="80"/>
        <end position="97"/>
    </location>
</feature>
<evidence type="ECO:0000256" key="2">
    <source>
        <dbReference type="SAM" id="Phobius"/>
    </source>
</evidence>
<feature type="region of interest" description="Disordered" evidence="1">
    <location>
        <begin position="118"/>
        <end position="153"/>
    </location>
</feature>
<dbReference type="Proteomes" id="UP001516351">
    <property type="component" value="Unassembled WGS sequence"/>
</dbReference>